<accession>A0AAU9CKK4</accession>
<dbReference type="Pfam" id="PF00877">
    <property type="entry name" value="NLPC_P60"/>
    <property type="match status" value="1"/>
</dbReference>
<evidence type="ECO:0000256" key="5">
    <source>
        <dbReference type="ARBA" id="ARBA00022807"/>
    </source>
</evidence>
<dbReference type="Gene3D" id="3.90.1720.10">
    <property type="entry name" value="endopeptidase domain like (from Nostoc punctiforme)"/>
    <property type="match status" value="1"/>
</dbReference>
<evidence type="ECO:0000313" key="9">
    <source>
        <dbReference type="EMBL" id="BDC90963.1"/>
    </source>
</evidence>
<evidence type="ECO:0000256" key="4">
    <source>
        <dbReference type="ARBA" id="ARBA00022801"/>
    </source>
</evidence>
<dbReference type="EMBL" id="AP025285">
    <property type="protein sequence ID" value="BDC90963.1"/>
    <property type="molecule type" value="Genomic_DNA"/>
</dbReference>
<keyword evidence="3" id="KW-0677">Repeat</keyword>
<dbReference type="Pfam" id="PF19127">
    <property type="entry name" value="Choline_bind_3"/>
    <property type="match status" value="2"/>
</dbReference>
<gene>
    <name evidence="9" type="ORF">ATTO_08350</name>
</gene>
<sequence>MSQEPSPDSSAEGQDPDAPVKPSEPTNPDEEQEDPEEPQPPAYDPISYEVPVSVTVNNGGTLQEADVTAKLIDQGICVGEAANSTEGTIALPALTFDAPGTYSYKLELTAKDRPGLSLAKPSLTLDVTVKDEDGALQVVSLSCDGSPVSAVRIDCEWNEPAGTWSLDSQGWHYTTYDGTRVANATRVIDGRAYRFNAQGTMVTGWFLDGAVWRYYGGQGAAHDGAMRKHGWLWDGAWYWLDDNGAMATGWHTVDGAHYYMDGSGHMLSSGWKWLGGSWYYLHGSGAAATGWLLNGSWYYLDPASAAMRTGWQKIDNAWYCLDGSGAMRANGWMRLGNTWYYLYASGAMASGWQWVGGAWYYLGGPDDGAMKTGWFQDGDYWYYCDGSGAMAHNEWIGSWWVNGSGAWDPSLPASGKTGWQNPSNYYQVSSYGVRFPGAGHGYYVTVPTIRADATREQCISAFLARARNYLGTPYRWNYSDAPGVGVDCIGLVYQCAYATGMDLGEFNPYNHWITGPHGWHSHDANNFWSYGKIQKIAFESRAPGDLIFWPGHVAIYIGNDQVIEAVPGRVRQASIRASGANYLGVGRLYV</sequence>
<dbReference type="InterPro" id="IPR000064">
    <property type="entry name" value="NLP_P60_dom"/>
</dbReference>
<dbReference type="SUPFAM" id="SSF54001">
    <property type="entry name" value="Cysteine proteinases"/>
    <property type="match status" value="1"/>
</dbReference>
<proteinExistence type="inferred from homology"/>
<dbReference type="PROSITE" id="PS51170">
    <property type="entry name" value="CW"/>
    <property type="match status" value="3"/>
</dbReference>
<evidence type="ECO:0000256" key="1">
    <source>
        <dbReference type="ARBA" id="ARBA00007074"/>
    </source>
</evidence>
<dbReference type="KEGG" id="lcal:ATTO_08350"/>
<feature type="region of interest" description="Disordered" evidence="7">
    <location>
        <begin position="1"/>
        <end position="46"/>
    </location>
</feature>
<dbReference type="GO" id="GO:0008234">
    <property type="term" value="F:cysteine-type peptidase activity"/>
    <property type="evidence" value="ECO:0007669"/>
    <property type="project" value="UniProtKB-KW"/>
</dbReference>
<feature type="domain" description="NlpC/P60" evidence="8">
    <location>
        <begin position="456"/>
        <end position="590"/>
    </location>
</feature>
<dbReference type="InterPro" id="IPR038765">
    <property type="entry name" value="Papain-like_cys_pep_sf"/>
</dbReference>
<dbReference type="InterPro" id="IPR038174">
    <property type="entry name" value="Strep_pil_link_sf"/>
</dbReference>
<keyword evidence="5" id="KW-0788">Thiol protease</keyword>
<evidence type="ECO:0000256" key="2">
    <source>
        <dbReference type="ARBA" id="ARBA00022670"/>
    </source>
</evidence>
<dbReference type="RefSeq" id="WP_265592322.1">
    <property type="nucleotide sequence ID" value="NZ_AP025285.1"/>
</dbReference>
<comment type="similarity">
    <text evidence="1">Belongs to the peptidase C40 family.</text>
</comment>
<dbReference type="Gene3D" id="2.10.270.10">
    <property type="entry name" value="Cholin Binding"/>
    <property type="match status" value="2"/>
</dbReference>
<name>A0AAU9CKK4_9ACTN</name>
<organism evidence="9 10">
    <name type="scientific">Leptogranulimonas caecicola</name>
    <dbReference type="NCBI Taxonomy" id="2894156"/>
    <lineage>
        <taxon>Bacteria</taxon>
        <taxon>Bacillati</taxon>
        <taxon>Actinomycetota</taxon>
        <taxon>Coriobacteriia</taxon>
        <taxon>Coriobacteriales</taxon>
        <taxon>Kribbibacteriaceae</taxon>
        <taxon>Leptogranulimonas</taxon>
    </lineage>
</organism>
<keyword evidence="2" id="KW-0645">Protease</keyword>
<feature type="repeat" description="Cell wall-binding" evidence="6">
    <location>
        <begin position="247"/>
        <end position="266"/>
    </location>
</feature>
<feature type="compositionally biased region" description="Polar residues" evidence="7">
    <location>
        <begin position="1"/>
        <end position="12"/>
    </location>
</feature>
<dbReference type="AlphaFoldDB" id="A0AAU9CKK4"/>
<feature type="compositionally biased region" description="Acidic residues" evidence="7">
    <location>
        <begin position="27"/>
        <end position="37"/>
    </location>
</feature>
<dbReference type="Gene3D" id="2.10.270.20">
    <property type="match status" value="1"/>
</dbReference>
<evidence type="ECO:0000313" key="10">
    <source>
        <dbReference type="Proteomes" id="UP001431186"/>
    </source>
</evidence>
<dbReference type="GO" id="GO:0006508">
    <property type="term" value="P:proteolysis"/>
    <property type="evidence" value="ECO:0007669"/>
    <property type="project" value="UniProtKB-KW"/>
</dbReference>
<keyword evidence="4" id="KW-0378">Hydrolase</keyword>
<evidence type="ECO:0000256" key="7">
    <source>
        <dbReference type="SAM" id="MobiDB-lite"/>
    </source>
</evidence>
<dbReference type="SUPFAM" id="SSF69360">
    <property type="entry name" value="Cell wall binding repeat"/>
    <property type="match status" value="2"/>
</dbReference>
<feature type="repeat" description="Cell wall-binding" evidence="6">
    <location>
        <begin position="308"/>
        <end position="327"/>
    </location>
</feature>
<feature type="repeat" description="Cell wall-binding" evidence="6">
    <location>
        <begin position="371"/>
        <end position="390"/>
    </location>
</feature>
<protein>
    <recommendedName>
        <fullName evidence="8">NlpC/P60 domain-containing protein</fullName>
    </recommendedName>
</protein>
<evidence type="ECO:0000259" key="8">
    <source>
        <dbReference type="PROSITE" id="PS51935"/>
    </source>
</evidence>
<dbReference type="Proteomes" id="UP001431186">
    <property type="component" value="Chromosome"/>
</dbReference>
<reference evidence="9" key="1">
    <citation type="submission" date="2021-11" db="EMBL/GenBank/DDBJ databases">
        <title>Complete genome sequence of Atopobiaceae bacterium TOC12.</title>
        <authorList>
            <person name="Morinaga K."/>
            <person name="Kusada H."/>
            <person name="Tamaki H."/>
        </authorList>
    </citation>
    <scope>NUCLEOTIDE SEQUENCE</scope>
    <source>
        <strain evidence="9">TOC12</strain>
    </source>
</reference>
<dbReference type="PROSITE" id="PS51935">
    <property type="entry name" value="NLPC_P60"/>
    <property type="match status" value="1"/>
</dbReference>
<dbReference type="Gene3D" id="2.60.40.3050">
    <property type="match status" value="1"/>
</dbReference>
<evidence type="ECO:0000256" key="6">
    <source>
        <dbReference type="PROSITE-ProRule" id="PRU00591"/>
    </source>
</evidence>
<dbReference type="InterPro" id="IPR018337">
    <property type="entry name" value="Cell_wall/Cho-bd_repeat"/>
</dbReference>
<keyword evidence="10" id="KW-1185">Reference proteome</keyword>
<evidence type="ECO:0000256" key="3">
    <source>
        <dbReference type="ARBA" id="ARBA00022737"/>
    </source>
</evidence>
<dbReference type="Pfam" id="PF01473">
    <property type="entry name" value="Choline_bind_1"/>
    <property type="match status" value="4"/>
</dbReference>